<dbReference type="Pfam" id="PF22936">
    <property type="entry name" value="Pol_BBD"/>
    <property type="match status" value="1"/>
</dbReference>
<dbReference type="InterPro" id="IPR036875">
    <property type="entry name" value="Znf_CCHC_sf"/>
</dbReference>
<dbReference type="SMART" id="SM00343">
    <property type="entry name" value="ZnF_C2HC"/>
    <property type="match status" value="2"/>
</dbReference>
<dbReference type="EMBL" id="BQNB010014562">
    <property type="protein sequence ID" value="GJT29672.1"/>
    <property type="molecule type" value="Genomic_DNA"/>
</dbReference>
<dbReference type="InterPro" id="IPR043502">
    <property type="entry name" value="DNA/RNA_pol_sf"/>
</dbReference>
<feature type="compositionally biased region" description="Basic and acidic residues" evidence="18">
    <location>
        <begin position="189"/>
        <end position="211"/>
    </location>
</feature>
<dbReference type="CDD" id="cd09272">
    <property type="entry name" value="RNase_HI_RT_Ty1"/>
    <property type="match status" value="1"/>
</dbReference>
<accession>A0ABQ5CU92</accession>
<evidence type="ECO:0000256" key="11">
    <source>
        <dbReference type="ARBA" id="ARBA00022842"/>
    </source>
</evidence>
<dbReference type="PANTHER" id="PTHR42648:SF11">
    <property type="entry name" value="TRANSPOSON TY4-P GAG-POL POLYPROTEIN"/>
    <property type="match status" value="1"/>
</dbReference>
<dbReference type="SUPFAM" id="SSF57756">
    <property type="entry name" value="Retrovirus zinc finger-like domains"/>
    <property type="match status" value="1"/>
</dbReference>
<keyword evidence="11" id="KW-0460">Magnesium</keyword>
<keyword evidence="12" id="KW-0229">DNA integration</keyword>
<evidence type="ECO:0000313" key="20">
    <source>
        <dbReference type="EMBL" id="GJT29672.1"/>
    </source>
</evidence>
<reference evidence="20" key="2">
    <citation type="submission" date="2022-01" db="EMBL/GenBank/DDBJ databases">
        <authorList>
            <person name="Yamashiro T."/>
            <person name="Shiraishi A."/>
            <person name="Satake H."/>
            <person name="Nakayama K."/>
        </authorList>
    </citation>
    <scope>NUCLEOTIDE SEQUENCE</scope>
</reference>
<evidence type="ECO:0000256" key="10">
    <source>
        <dbReference type="ARBA" id="ARBA00022840"/>
    </source>
</evidence>
<dbReference type="InterPro" id="IPR054722">
    <property type="entry name" value="PolX-like_BBD"/>
</dbReference>
<evidence type="ECO:0000256" key="17">
    <source>
        <dbReference type="ARBA" id="ARBA00023268"/>
    </source>
</evidence>
<dbReference type="Gene3D" id="4.10.60.10">
    <property type="entry name" value="Zinc finger, CCHC-type"/>
    <property type="match status" value="1"/>
</dbReference>
<feature type="compositionally biased region" description="Low complexity" evidence="18">
    <location>
        <begin position="766"/>
        <end position="809"/>
    </location>
</feature>
<dbReference type="Pfam" id="PF00665">
    <property type="entry name" value="rve"/>
    <property type="match status" value="1"/>
</dbReference>
<feature type="domain" description="Integrase catalytic" evidence="19">
    <location>
        <begin position="498"/>
        <end position="674"/>
    </location>
</feature>
<dbReference type="InterPro" id="IPR001584">
    <property type="entry name" value="Integrase_cat-core"/>
</dbReference>
<dbReference type="InterPro" id="IPR013103">
    <property type="entry name" value="RVT_2"/>
</dbReference>
<evidence type="ECO:0000256" key="1">
    <source>
        <dbReference type="ARBA" id="ARBA00002180"/>
    </source>
</evidence>
<evidence type="ECO:0000256" key="14">
    <source>
        <dbReference type="ARBA" id="ARBA00022932"/>
    </source>
</evidence>
<feature type="region of interest" description="Disordered" evidence="18">
    <location>
        <begin position="753"/>
        <end position="810"/>
    </location>
</feature>
<evidence type="ECO:0000256" key="16">
    <source>
        <dbReference type="ARBA" id="ARBA00023172"/>
    </source>
</evidence>
<name>A0ABQ5CU92_9ASTR</name>
<keyword evidence="9" id="KW-0378">Hydrolase</keyword>
<keyword evidence="10" id="KW-0067">ATP-binding</keyword>
<dbReference type="InterPro" id="IPR057670">
    <property type="entry name" value="SH3_retrovirus"/>
</dbReference>
<reference evidence="20" key="1">
    <citation type="journal article" date="2022" name="Int. J. Mol. Sci.">
        <title>Draft Genome of Tanacetum Coccineum: Genomic Comparison of Closely Related Tanacetum-Family Plants.</title>
        <authorList>
            <person name="Yamashiro T."/>
            <person name="Shiraishi A."/>
            <person name="Nakayama K."/>
            <person name="Satake H."/>
        </authorList>
    </citation>
    <scope>NUCLEOTIDE SEQUENCE</scope>
</reference>
<evidence type="ECO:0000256" key="5">
    <source>
        <dbReference type="ARBA" id="ARBA00022723"/>
    </source>
</evidence>
<keyword evidence="5" id="KW-0479">Metal-binding</keyword>
<evidence type="ECO:0000256" key="9">
    <source>
        <dbReference type="ARBA" id="ARBA00022801"/>
    </source>
</evidence>
<dbReference type="Gene3D" id="3.30.420.10">
    <property type="entry name" value="Ribonuclease H-like superfamily/Ribonuclease H"/>
    <property type="match status" value="1"/>
</dbReference>
<proteinExistence type="predicted"/>
<sequence length="1212" mass="136730">MVNNHHTTIDTISYPKFKKRASFNSDCFAAHVQPTFDHPKSVSQDLWDLVENGFANEVQDEQRTKENKKKDSKALFFIQQAMHDSIFSRIAAAETSKEAWEILQNEFKGSTKVITVKLQTLRREFENLNMKSSESAQDYLSRVSTLVNKMKSHGDQINEEAVVSNILRSLNSKFNHVVAAIKEAHDLSSTEEKAFQVRGDASSKGRVESSDFRGNNRGGYRGRGRGQGRGGGRSESDERQNRNLIQCRNCNKYGHKDVDCWSKPKTGSVQCQHCKKYGHRDVDCWNKPKSEQHRANFSETSEERLFMAYSPVNAPNTENNVWYIDSGCSNHMCGARSMFKELDESQRKEVTLGNDWKMKVEGKGSVAIKTTQGNVKLLYDVEHVPSLAHNLLSVGQLMCSGHSILFDDDSCVIKDKKSGKVVANVKMTENKMFPFDISTVDSFALVAGASDKNIWHLRYGHLSINGLQLLEHKNMVIGLPKIDNIDFCEGCVYGKQNRPSFPVGNSMRAAACLDLIHADLCGPMSVDSIGGSRYFLLFIDDYSRMSWVYFLKNKSEAFDYFKKFKSYVEKQSGRNIKVLRTDRGGEFMSTEFITFCEEYGIHKELTAPYTPQQNGVAERKNRTIVEMARSMMNAKGVPKTFWAEAVATSVYLLNISPTKAVYNRTPYEAWKGNKPKVSHLRVFGCIAYALINSNSRRKLDEKSVKCIFVGYSPQSKAYKLYDPLSGKVLISRDVVFNENASWDFSSGKEISGDPIPLIDDVPNGETTPPATRTNSTNSSPTNSPASTPVHTRNNSSSSNASSSSSFSDSPPLKIRTLDDIYADPHAQPYALYASDHVSYKEAVERQEWKQAMKEEMQAIERNQTWELVVLPNDKSPIGLKWLFRTKFNTYRSVQKHKARLVAKGYAQQQGVDFNETVSPVARFETVRILLSLAAHLNWPVYQFDVKSAFLNGELEEEVYVCQPERFVVRNNEDKVYKLKKALYGLKQAPRAWYKRVDSYFLQHGFVRSENEPTFYVKKSDNGDFLVADDGIFVSQRKYAKDLLSKFGMKNCNGEATPMNPGEKLQSVTTSGHMFSLGSGAILWSSKKQEVVALSSGEAEYIAVTSAACKAVWLRRLLNDLHKEQQGSTIILCDNKATIAMTKNSSFHNRTKHIDIRYHFIRTLAAKGEIVLKYCGTKEQVADVLTKSISIAQHAYVRKCLGVCSFESRGNVE</sequence>
<evidence type="ECO:0000313" key="21">
    <source>
        <dbReference type="Proteomes" id="UP001151760"/>
    </source>
</evidence>
<evidence type="ECO:0000256" key="7">
    <source>
        <dbReference type="ARBA" id="ARBA00022750"/>
    </source>
</evidence>
<dbReference type="InterPro" id="IPR012337">
    <property type="entry name" value="RNaseH-like_sf"/>
</dbReference>
<keyword evidence="17" id="KW-0511">Multifunctional enzyme</keyword>
<dbReference type="InterPro" id="IPR001878">
    <property type="entry name" value="Znf_CCHC"/>
</dbReference>
<evidence type="ECO:0000256" key="8">
    <source>
        <dbReference type="ARBA" id="ARBA00022759"/>
    </source>
</evidence>
<evidence type="ECO:0000256" key="12">
    <source>
        <dbReference type="ARBA" id="ARBA00022908"/>
    </source>
</evidence>
<keyword evidence="7" id="KW-0064">Aspartyl protease</keyword>
<keyword evidence="14" id="KW-0808">Transferase</keyword>
<feature type="region of interest" description="Disordered" evidence="18">
    <location>
        <begin position="189"/>
        <end position="240"/>
    </location>
</feature>
<dbReference type="Pfam" id="PF14223">
    <property type="entry name" value="Retrotran_gag_2"/>
    <property type="match status" value="1"/>
</dbReference>
<keyword evidence="4" id="KW-0540">Nuclease</keyword>
<comment type="caution">
    <text evidence="20">The sequence shown here is derived from an EMBL/GenBank/DDBJ whole genome shotgun (WGS) entry which is preliminary data.</text>
</comment>
<keyword evidence="2" id="KW-1188">Viral release from host cell</keyword>
<evidence type="ECO:0000256" key="3">
    <source>
        <dbReference type="ARBA" id="ARBA00022670"/>
    </source>
</evidence>
<evidence type="ECO:0000256" key="6">
    <source>
        <dbReference type="ARBA" id="ARBA00022741"/>
    </source>
</evidence>
<dbReference type="PROSITE" id="PS50994">
    <property type="entry name" value="INTEGRASE"/>
    <property type="match status" value="1"/>
</dbReference>
<evidence type="ECO:0000259" key="19">
    <source>
        <dbReference type="PROSITE" id="PS50994"/>
    </source>
</evidence>
<dbReference type="InterPro" id="IPR036397">
    <property type="entry name" value="RNaseH_sf"/>
</dbReference>
<keyword evidence="3" id="KW-0645">Protease</keyword>
<keyword evidence="21" id="KW-1185">Reference proteome</keyword>
<keyword evidence="15" id="KW-0917">Virion maturation</keyword>
<dbReference type="Pfam" id="PF25597">
    <property type="entry name" value="SH3_retrovirus"/>
    <property type="match status" value="1"/>
</dbReference>
<evidence type="ECO:0000256" key="18">
    <source>
        <dbReference type="SAM" id="MobiDB-lite"/>
    </source>
</evidence>
<dbReference type="Proteomes" id="UP001151760">
    <property type="component" value="Unassembled WGS sequence"/>
</dbReference>
<dbReference type="InterPro" id="IPR039537">
    <property type="entry name" value="Retrotran_Ty1/copia-like"/>
</dbReference>
<gene>
    <name evidence="20" type="ORF">Tco_0909947</name>
</gene>
<dbReference type="Pfam" id="PF13976">
    <property type="entry name" value="gag_pre-integrs"/>
    <property type="match status" value="1"/>
</dbReference>
<keyword evidence="16" id="KW-0233">DNA recombination</keyword>
<evidence type="ECO:0000256" key="2">
    <source>
        <dbReference type="ARBA" id="ARBA00022612"/>
    </source>
</evidence>
<comment type="function">
    <text evidence="1">The aspartyl protease (PR) mediates the proteolytic cleavages of the Gag and Gag-Pol polyproteins after assembly of the VLP.</text>
</comment>
<keyword evidence="14" id="KW-0239">DNA-directed DNA polymerase</keyword>
<keyword evidence="6" id="KW-0547">Nucleotide-binding</keyword>
<evidence type="ECO:0000256" key="4">
    <source>
        <dbReference type="ARBA" id="ARBA00022722"/>
    </source>
</evidence>
<keyword evidence="8" id="KW-0255">Endonuclease</keyword>
<organism evidence="20 21">
    <name type="scientific">Tanacetum coccineum</name>
    <dbReference type="NCBI Taxonomy" id="301880"/>
    <lineage>
        <taxon>Eukaryota</taxon>
        <taxon>Viridiplantae</taxon>
        <taxon>Streptophyta</taxon>
        <taxon>Embryophyta</taxon>
        <taxon>Tracheophyta</taxon>
        <taxon>Spermatophyta</taxon>
        <taxon>Magnoliopsida</taxon>
        <taxon>eudicotyledons</taxon>
        <taxon>Gunneridae</taxon>
        <taxon>Pentapetalae</taxon>
        <taxon>asterids</taxon>
        <taxon>campanulids</taxon>
        <taxon>Asterales</taxon>
        <taxon>Asteraceae</taxon>
        <taxon>Asteroideae</taxon>
        <taxon>Anthemideae</taxon>
        <taxon>Anthemidinae</taxon>
        <taxon>Tanacetum</taxon>
    </lineage>
</organism>
<keyword evidence="13" id="KW-0695">RNA-directed DNA polymerase</keyword>
<dbReference type="InterPro" id="IPR025724">
    <property type="entry name" value="GAG-pre-integrase_dom"/>
</dbReference>
<evidence type="ECO:0000256" key="15">
    <source>
        <dbReference type="ARBA" id="ARBA00023113"/>
    </source>
</evidence>
<evidence type="ECO:0000256" key="13">
    <source>
        <dbReference type="ARBA" id="ARBA00022918"/>
    </source>
</evidence>
<protein>
    <submittedName>
        <fullName evidence="20">Retrovirus-related pol polyprotein from transposon TNT 1-94</fullName>
    </submittedName>
</protein>
<dbReference type="PANTHER" id="PTHR42648">
    <property type="entry name" value="TRANSPOSASE, PUTATIVE-RELATED"/>
    <property type="match status" value="1"/>
</dbReference>
<dbReference type="SUPFAM" id="SSF53098">
    <property type="entry name" value="Ribonuclease H-like"/>
    <property type="match status" value="1"/>
</dbReference>
<dbReference type="SUPFAM" id="SSF56672">
    <property type="entry name" value="DNA/RNA polymerases"/>
    <property type="match status" value="1"/>
</dbReference>
<dbReference type="Pfam" id="PF07727">
    <property type="entry name" value="RVT_2"/>
    <property type="match status" value="1"/>
</dbReference>
<keyword evidence="14" id="KW-0548">Nucleotidyltransferase</keyword>